<dbReference type="EMBL" id="SMAD01000011">
    <property type="protein sequence ID" value="TCS85612.1"/>
    <property type="molecule type" value="Genomic_DNA"/>
</dbReference>
<dbReference type="CDD" id="cd03801">
    <property type="entry name" value="GT4_PimA-like"/>
    <property type="match status" value="1"/>
</dbReference>
<protein>
    <submittedName>
        <fullName evidence="2">Glycosyltransferase involved in cell wall biosynthesis</fullName>
    </submittedName>
</protein>
<comment type="caution">
    <text evidence="2">The sequence shown here is derived from an EMBL/GenBank/DDBJ whole genome shotgun (WGS) entry which is preliminary data.</text>
</comment>
<dbReference type="Proteomes" id="UP000295807">
    <property type="component" value="Unassembled WGS sequence"/>
</dbReference>
<accession>A0A4R3KMM6</accession>
<dbReference type="Gene3D" id="3.40.50.2000">
    <property type="entry name" value="Glycogen Phosphorylase B"/>
    <property type="match status" value="2"/>
</dbReference>
<reference evidence="2 3" key="1">
    <citation type="submission" date="2019-03" db="EMBL/GenBank/DDBJ databases">
        <title>Genomic Encyclopedia of Type Strains, Phase IV (KMG-IV): sequencing the most valuable type-strain genomes for metagenomic binning, comparative biology and taxonomic classification.</title>
        <authorList>
            <person name="Goeker M."/>
        </authorList>
    </citation>
    <scope>NUCLEOTIDE SEQUENCE [LARGE SCALE GENOMIC DNA]</scope>
    <source>
        <strain evidence="2 3">DSM 21100</strain>
    </source>
</reference>
<proteinExistence type="predicted"/>
<evidence type="ECO:0000313" key="2">
    <source>
        <dbReference type="EMBL" id="TCS85612.1"/>
    </source>
</evidence>
<evidence type="ECO:0000259" key="1">
    <source>
        <dbReference type="Pfam" id="PF00534"/>
    </source>
</evidence>
<evidence type="ECO:0000313" key="3">
    <source>
        <dbReference type="Proteomes" id="UP000295807"/>
    </source>
</evidence>
<gene>
    <name evidence="2" type="ORF">EDD80_11114</name>
</gene>
<dbReference type="AlphaFoldDB" id="A0A4R3KMM6"/>
<sequence>MEKKLRILFLLGGLPHYFKLLLNKMNSLEDMEVMLVMPGKRGATLGSGVHESREGADFKLFELEERQAWYGKAAFSGLRPLLKREKPDVLVVGWPYMLQFFFDPLLPRFLRKNNIRLVYRDIPFNMPPYGKAGEYFRKQRVRHEAGGEGLKKGLKAYWAFVLLTEIRKRYLHMADALIFYVDTAFELMSSYGIPRDRVFITANSPDTDRLLATFERVRQQPLLLSPNPQRLIHVGRLVKWKRVDLILEAIKDLEGLYPQIELVVVGFGPEEAALKQQAESLGIAGRVTFTGGIYDEVVLGQYLHASAVYVLAGMGGLSINDAMCFAKPVICSEADGTEKRLVRENINGKYFENGDAADLARQISFFIEDPARVRSFGENSLKIIREEVNIHTVLQEFRRAFQYAVDQGGKQK</sequence>
<dbReference type="PANTHER" id="PTHR12526:SF584">
    <property type="entry name" value="GLYCOSYLTRANSFERASE"/>
    <property type="match status" value="1"/>
</dbReference>
<dbReference type="SUPFAM" id="SSF53756">
    <property type="entry name" value="UDP-Glycosyltransferase/glycogen phosphorylase"/>
    <property type="match status" value="1"/>
</dbReference>
<feature type="domain" description="Glycosyl transferase family 1" evidence="1">
    <location>
        <begin position="223"/>
        <end position="380"/>
    </location>
</feature>
<dbReference type="GO" id="GO:0016757">
    <property type="term" value="F:glycosyltransferase activity"/>
    <property type="evidence" value="ECO:0007669"/>
    <property type="project" value="InterPro"/>
</dbReference>
<dbReference type="PANTHER" id="PTHR12526">
    <property type="entry name" value="GLYCOSYLTRANSFERASE"/>
    <property type="match status" value="1"/>
</dbReference>
<dbReference type="Pfam" id="PF00534">
    <property type="entry name" value="Glycos_transf_1"/>
    <property type="match status" value="1"/>
</dbReference>
<keyword evidence="2" id="KW-0808">Transferase</keyword>
<dbReference type="OrthoDB" id="7560678at2"/>
<dbReference type="RefSeq" id="WP_132130039.1">
    <property type="nucleotide sequence ID" value="NZ_SMAD01000011.1"/>
</dbReference>
<name>A0A4R3KMM6_9SPHI</name>
<dbReference type="InterPro" id="IPR001296">
    <property type="entry name" value="Glyco_trans_1"/>
</dbReference>
<keyword evidence="3" id="KW-1185">Reference proteome</keyword>
<organism evidence="2 3">
    <name type="scientific">Anseongella ginsenosidimutans</name>
    <dbReference type="NCBI Taxonomy" id="496056"/>
    <lineage>
        <taxon>Bacteria</taxon>
        <taxon>Pseudomonadati</taxon>
        <taxon>Bacteroidota</taxon>
        <taxon>Sphingobacteriia</taxon>
        <taxon>Sphingobacteriales</taxon>
        <taxon>Sphingobacteriaceae</taxon>
        <taxon>Anseongella</taxon>
    </lineage>
</organism>